<dbReference type="Pfam" id="PF13274">
    <property type="entry name" value="SocA_Panacea"/>
    <property type="match status" value="1"/>
</dbReference>
<proteinExistence type="predicted"/>
<evidence type="ECO:0000259" key="1">
    <source>
        <dbReference type="Pfam" id="PF13274"/>
    </source>
</evidence>
<dbReference type="STRING" id="667128.HMPREF0621_1939"/>
<evidence type="ECO:0000313" key="2">
    <source>
        <dbReference type="EMBL" id="EEX49486.1"/>
    </source>
</evidence>
<organism evidence="2 3">
    <name type="scientific">Pasteurella dagmatis ATCC 43325</name>
    <dbReference type="NCBI Taxonomy" id="667128"/>
    <lineage>
        <taxon>Bacteria</taxon>
        <taxon>Pseudomonadati</taxon>
        <taxon>Pseudomonadota</taxon>
        <taxon>Gammaproteobacteria</taxon>
        <taxon>Pasteurellales</taxon>
        <taxon>Pasteurellaceae</taxon>
        <taxon>Pasteurella</taxon>
    </lineage>
</organism>
<sequence length="148" mass="17063">MAYSAMQVANSFIQRAKDGAVTDLTPMKLQKLMFFAQSWSLKETGYPLFDDFFSRWQYGPVIPSIYHEFKSFRDQPITSYGIDVFGNTVMVSEDDPQSWELIDDIIKEYGEYSASQLSWMTHQPKTAWSMNDILGTVITNLELYKGKV</sequence>
<comment type="caution">
    <text evidence="2">The sequence shown here is derived from an EMBL/GenBank/DDBJ whole genome shotgun (WGS) entry which is preliminary data.</text>
</comment>
<dbReference type="AlphaFoldDB" id="C9PSG5"/>
<evidence type="ECO:0000313" key="3">
    <source>
        <dbReference type="Proteomes" id="UP000005519"/>
    </source>
</evidence>
<gene>
    <name evidence="2" type="ORF">HMPREF0621_1939</name>
</gene>
<dbReference type="HOGENOM" id="CLU_110683_1_1_6"/>
<dbReference type="EMBL" id="ACZR01000020">
    <property type="protein sequence ID" value="EEX49486.1"/>
    <property type="molecule type" value="Genomic_DNA"/>
</dbReference>
<dbReference type="OrthoDB" id="9799173at2"/>
<dbReference type="RefSeq" id="WP_005764211.1">
    <property type="nucleotide sequence ID" value="NZ_GG704812.1"/>
</dbReference>
<protein>
    <recommendedName>
        <fullName evidence="1">Antitoxin SocA-like Panacea domain-containing protein</fullName>
    </recommendedName>
</protein>
<feature type="domain" description="Antitoxin SocA-like Panacea" evidence="1">
    <location>
        <begin position="29"/>
        <end position="128"/>
    </location>
</feature>
<dbReference type="Proteomes" id="UP000005519">
    <property type="component" value="Unassembled WGS sequence"/>
</dbReference>
<dbReference type="InterPro" id="IPR025272">
    <property type="entry name" value="SocA_Panacea"/>
</dbReference>
<reference evidence="2 3" key="1">
    <citation type="submission" date="2009-10" db="EMBL/GenBank/DDBJ databases">
        <authorList>
            <person name="Muzny D."/>
            <person name="Qin X."/>
            <person name="Deng J."/>
            <person name="Jiang H."/>
            <person name="Liu Y."/>
            <person name="Qu J."/>
            <person name="Song X.-Z."/>
            <person name="Zhang L."/>
            <person name="Thornton R."/>
            <person name="Coyle M."/>
            <person name="Francisco L."/>
            <person name="Jackson L."/>
            <person name="Javaid M."/>
            <person name="Korchina V."/>
            <person name="Kovar C."/>
            <person name="Mata R."/>
            <person name="Mathew T."/>
            <person name="Ngo R."/>
            <person name="Nguyen L."/>
            <person name="Nguyen N."/>
            <person name="Okwuonu G."/>
            <person name="Ongeri F."/>
            <person name="Pham C."/>
            <person name="Simmons D."/>
            <person name="Wilczek-Boney K."/>
            <person name="Hale W."/>
            <person name="Jakkamsetti A."/>
            <person name="Pham P."/>
            <person name="Ruth R."/>
            <person name="San Lucas F."/>
            <person name="Warren J."/>
            <person name="Zhang J."/>
            <person name="Zhao Z."/>
            <person name="Zhou C."/>
            <person name="Zhu D."/>
            <person name="Lee S."/>
            <person name="Bess C."/>
            <person name="Blankenburg K."/>
            <person name="Forbes L."/>
            <person name="Fu Q."/>
            <person name="Gubbala S."/>
            <person name="Hirani K."/>
            <person name="Jayaseelan J.C."/>
            <person name="Lara F."/>
            <person name="Munidasa M."/>
            <person name="Palculict T."/>
            <person name="Patil S."/>
            <person name="Pu L.-L."/>
            <person name="Saada N."/>
            <person name="Tang L."/>
            <person name="Weissenberger G."/>
            <person name="Zhu Y."/>
            <person name="Hemphill L."/>
            <person name="Shang Y."/>
            <person name="Youmans B."/>
            <person name="Ayvaz T."/>
            <person name="Ross M."/>
            <person name="Santibanez J."/>
            <person name="Aqrawi P."/>
            <person name="Gross S."/>
            <person name="Joshi V."/>
            <person name="Fowler G."/>
            <person name="Nazareth L."/>
            <person name="Reid J."/>
            <person name="Worley K."/>
            <person name="Petrosino J."/>
            <person name="Highlander S."/>
            <person name="Gibbs R."/>
        </authorList>
    </citation>
    <scope>NUCLEOTIDE SEQUENCE [LARGE SCALE GENOMIC DNA]</scope>
    <source>
        <strain evidence="2 3">ATCC 43325</strain>
    </source>
</reference>
<accession>C9PSG5</accession>
<keyword evidence="3" id="KW-1185">Reference proteome</keyword>
<name>C9PSG5_9PAST</name>